<dbReference type="EMBL" id="SRZB01000019">
    <property type="protein sequence ID" value="TGX98303.1"/>
    <property type="molecule type" value="Genomic_DNA"/>
</dbReference>
<evidence type="ECO:0000313" key="1">
    <source>
        <dbReference type="EMBL" id="TGX98303.1"/>
    </source>
</evidence>
<protein>
    <submittedName>
        <fullName evidence="1">Uncharacterized protein</fullName>
    </submittedName>
</protein>
<name>A0AC61QYD7_9FIRM</name>
<keyword evidence="2" id="KW-1185">Reference proteome</keyword>
<evidence type="ECO:0000313" key="2">
    <source>
        <dbReference type="Proteomes" id="UP000307720"/>
    </source>
</evidence>
<organism evidence="1 2">
    <name type="scientific">Hominisplanchenecus murintestinalis</name>
    <dbReference type="NCBI Taxonomy" id="2941517"/>
    <lineage>
        <taxon>Bacteria</taxon>
        <taxon>Bacillati</taxon>
        <taxon>Bacillota</taxon>
        <taxon>Clostridia</taxon>
        <taxon>Lachnospirales</taxon>
        <taxon>Lachnospiraceae</taxon>
        <taxon>Hominisplanchenecus</taxon>
    </lineage>
</organism>
<dbReference type="Proteomes" id="UP000307720">
    <property type="component" value="Unassembled WGS sequence"/>
</dbReference>
<gene>
    <name evidence="1" type="ORF">E5357_09450</name>
</gene>
<reference evidence="1" key="1">
    <citation type="submission" date="2019-04" db="EMBL/GenBank/DDBJ databases">
        <title>Microbes associate with the intestines of laboratory mice.</title>
        <authorList>
            <person name="Navarre W."/>
            <person name="Wong E."/>
            <person name="Huang K."/>
            <person name="Tropini C."/>
            <person name="Ng K."/>
            <person name="Yu B."/>
        </authorList>
    </citation>
    <scope>NUCLEOTIDE SEQUENCE</scope>
    <source>
        <strain evidence="1">NM72_1-8</strain>
    </source>
</reference>
<accession>A0AC61QYD7</accession>
<comment type="caution">
    <text evidence="1">The sequence shown here is derived from an EMBL/GenBank/DDBJ whole genome shotgun (WGS) entry which is preliminary data.</text>
</comment>
<sequence length="1777" mass="191745">MKIKFLKNQRISILLAAVMVLAGMPGNYVRAEGTGQAVSMAEPAGKMAEREVPVYRLEKKGEASEYGYQAMAWVDEDGNEIEGEALYTKEKSDAHVKARSVLPDAYDMREQGELPGVRNQGQWGTCWAHAAIASVETNMVKNGLANVGSVDYSERHLSYFSHKRNAALGDGTDNKDNQYLWYGGGNYQMAVAQLAGWYGAAAESDYPYYAYTTEGEMRDLAEGERSKAVSHLTNASVLSMPEESGQTEAQKERMRLETMDRVKRAVMDNGAVMCSYYTGDGTLASALEEVYNADKHDIDHSVSIVGWDDNHDTTSAESNFSDKGRKPKANGAWLCRNSWGSAWGDGGYFWISYEDATLGEFCSFEADAVSNYEEVHQYDGAGYNSTIGYEKAANIFHTEYVEELKAVSFYAFKDYDYLIEIYTGDIPAKDNPDVKLEKPSDGTLAYSQQGSLDTPGYHTIPLDTGVILWSGIDYAVSVQLIPKDGGSAVTYFEAGDAYTAEPGQSFFYSNGEWTDTTTMTDGQGQNLGFKNVCIKVFSDYIREWDKPMLKAEIDEAAKVTDSEKYTKASWDAFIEKRGFAEWIFAHLDTLEEETGETWTEAEKKNLILRQVMDLRAARMALAPAEIYIKNPAEFENFAHMVSSGADYEGQTVRLMQDLDMSGISHHPVGSGQAAFEGTFDGGGHSIVNLESEYEYGYSGLFALIGEKGTVKNLKLTEVEFVFKEWLAGGIAAENRGTISGCQIEGNILFDCAGFQLGGLAGSNKGTIEESSLNGKVTFSAATGASSGYYVGGLVGNNWGNISKCFIEGQIVSDSNASTGGIVGWSEPDSVVEQCYNMAVISGAPSGNTCTGGIGVMMAGTASDCFNYGAIQRPAGANGAVYVWLNENGKPMGTVSNCYYLDSSSAKGGYADQSQIGKMTADEFSSGKTAYYLNTNGGNGAGARVWSQGEGAPIFADEENKAVIKVDISQGNRDYTVSFHGVSSGELYVKGGSEITAAVTKSQGREPEAGEELVVVSATNLVRSEADYFTFIMPEEDVRTVVSGGVETKKYTVTLPTDSKYEMKSCAGYVSGRVDGEYRFTIETVPGYEVTSVKRSDTGAAVIPQNGIYRVDGIISDVTLSVEGIRLANGCYTVEKYNGFVGAEAVITPKAPASGIKAAGANEFSDSLTVPTDRSVTVVACDGEGIQSDEETITFDKVDTTAPVIASVENVTEGDYYDEAVIRVEASDAESGIAGYSFDGGKTWQEENEYLTDCGESEQALAGRVMVRDNVGNVAEYTGSATIPASVKRDSALTLSADQESCPYGAEVMLTAELIAEDLENVSNYGKVTFLALDGTLLGTADMVSGEGGKVRAQFKLLDSLYGNVGTKSYKASYNGKGTPFKNCESGECQLSIRKAAAAEIKTEVPERKTVSASEQYTEDELKALIGIEQIEVMTDSGIKRYLPVEWSTSDAYRIKGGTYHYTGKIFGNENIDVPEDMILQMAIFVEPVVLSGVLSLPSIEVEQAGNALAGISDLGQGMFPNTGTVRVGSADVSYSVVWDQTERLDLTAVGNSTEFTGVVIYEDVPEWVTVPESARISRKVTVKAKAAPVPGPVTVLPVKQKPAAVTGVTAEPNTASIKVKWNKIEGADRYVVSVYQGNKFLKSYTTAECSMTVKKLKKVTKYSVKVAAVNQAGQGQDSALVKTGTCPGKPKLSTVKKAGKGKAKVAFKKVSKAQGYAVFSKMGKGKYKRVGTTKKTSFTVKKLKKGKKYSFQVKAYIKNGSTYVYGKASNTKTYKVK</sequence>
<proteinExistence type="predicted"/>